<keyword evidence="4" id="KW-1185">Reference proteome</keyword>
<protein>
    <recommendedName>
        <fullName evidence="2">Intradiol ring-cleavage dioxygenases domain-containing protein</fullName>
    </recommendedName>
</protein>
<feature type="domain" description="Intradiol ring-cleavage dioxygenases" evidence="2">
    <location>
        <begin position="26"/>
        <end position="83"/>
    </location>
</feature>
<feature type="region of interest" description="Disordered" evidence="1">
    <location>
        <begin position="1"/>
        <end position="22"/>
    </location>
</feature>
<dbReference type="GO" id="GO:0008199">
    <property type="term" value="F:ferric iron binding"/>
    <property type="evidence" value="ECO:0007669"/>
    <property type="project" value="InterPro"/>
</dbReference>
<evidence type="ECO:0000256" key="1">
    <source>
        <dbReference type="SAM" id="MobiDB-lite"/>
    </source>
</evidence>
<dbReference type="AlphaFoldDB" id="A0A7T2Z0A9"/>
<name>A0A7T2Z0A9_9BURK</name>
<evidence type="ECO:0000259" key="2">
    <source>
        <dbReference type="Pfam" id="PF00775"/>
    </source>
</evidence>
<evidence type="ECO:0000313" key="4">
    <source>
        <dbReference type="Proteomes" id="UP000595064"/>
    </source>
</evidence>
<organism evidence="3 4">
    <name type="scientific">Delftia lacustris</name>
    <dbReference type="NCBI Taxonomy" id="558537"/>
    <lineage>
        <taxon>Bacteria</taxon>
        <taxon>Pseudomonadati</taxon>
        <taxon>Pseudomonadota</taxon>
        <taxon>Betaproteobacteria</taxon>
        <taxon>Burkholderiales</taxon>
        <taxon>Comamonadaceae</taxon>
        <taxon>Delftia</taxon>
    </lineage>
</organism>
<gene>
    <name evidence="3" type="ORF">I6G47_33685</name>
</gene>
<dbReference type="GO" id="GO:0016702">
    <property type="term" value="F:oxidoreductase activity, acting on single donors with incorporation of molecular oxygen, incorporation of two atoms of oxygen"/>
    <property type="evidence" value="ECO:0007669"/>
    <property type="project" value="InterPro"/>
</dbReference>
<keyword evidence="3" id="KW-0614">Plasmid</keyword>
<dbReference type="EMBL" id="CP065749">
    <property type="protein sequence ID" value="QPS85090.1"/>
    <property type="molecule type" value="Genomic_DNA"/>
</dbReference>
<proteinExistence type="predicted"/>
<sequence>MDRERPREIFASGRPLQPADRPELQGIWPGHYGSFRDVPFRGHQARRLPQPGYDNWMRPPHVHFSVYAAGVMHRLITQMYFPASR</sequence>
<dbReference type="InterPro" id="IPR000627">
    <property type="entry name" value="Intradiol_dOase_C"/>
</dbReference>
<dbReference type="Gene3D" id="2.60.130.10">
    <property type="entry name" value="Aromatic compound dioxygenase"/>
    <property type="match status" value="1"/>
</dbReference>
<dbReference type="KEGG" id="dla:I6G47_33685"/>
<accession>A0A7T2Z0A9</accession>
<dbReference type="SUPFAM" id="SSF49482">
    <property type="entry name" value="Aromatic compound dioxygenase"/>
    <property type="match status" value="1"/>
</dbReference>
<dbReference type="Proteomes" id="UP000595064">
    <property type="component" value="Plasmid unnamed"/>
</dbReference>
<dbReference type="Pfam" id="PF00775">
    <property type="entry name" value="Dioxygenase_C"/>
    <property type="match status" value="1"/>
</dbReference>
<geneLocation type="plasmid" evidence="3 4">
    <name>unnamed</name>
</geneLocation>
<dbReference type="InterPro" id="IPR015889">
    <property type="entry name" value="Intradiol_dOase_core"/>
</dbReference>
<evidence type="ECO:0000313" key="3">
    <source>
        <dbReference type="EMBL" id="QPS85090.1"/>
    </source>
</evidence>
<reference evidence="3 4" key="1">
    <citation type="submission" date="2020-12" db="EMBL/GenBank/DDBJ databases">
        <title>FDA dAtabase for Regulatory Grade micrObial Sequences (FDA-ARGOS): Supporting development and validation of Infectious Disease Dx tests.</title>
        <authorList>
            <person name="Sproer C."/>
            <person name="Gronow S."/>
            <person name="Severitt S."/>
            <person name="Schroder I."/>
            <person name="Tallon L."/>
            <person name="Sadzewicz L."/>
            <person name="Zhao X."/>
            <person name="Boylan J."/>
            <person name="Ott S."/>
            <person name="Bowen H."/>
            <person name="Vavikolanu K."/>
            <person name="Mehta A."/>
            <person name="Aluvathingal J."/>
            <person name="Nadendla S."/>
            <person name="Lowell S."/>
            <person name="Myers T."/>
            <person name="Yan Y."/>
            <person name="Sichtig H."/>
        </authorList>
    </citation>
    <scope>NUCLEOTIDE SEQUENCE [LARGE SCALE GENOMIC DNA]</scope>
    <source>
        <strain evidence="3 4">FDAARGOS_890</strain>
        <plasmid evidence="3 4">unnamed</plasmid>
    </source>
</reference>